<accession>A0A845HT37</accession>
<feature type="domain" description="Lipoyl-binding" evidence="10">
    <location>
        <begin position="3"/>
        <end position="77"/>
    </location>
</feature>
<evidence type="ECO:0000256" key="6">
    <source>
        <dbReference type="ARBA" id="ARBA00023315"/>
    </source>
</evidence>
<name>A0A845HT37_9BURK</name>
<comment type="cofactor">
    <cofactor evidence="9">
        <name>(R)-lipoate</name>
        <dbReference type="ChEBI" id="CHEBI:83088"/>
    </cofactor>
    <text evidence="9">Binds 2 lipoyl cofactors covalently.</text>
</comment>
<dbReference type="GO" id="GO:0031405">
    <property type="term" value="F:lipoic acid binding"/>
    <property type="evidence" value="ECO:0007669"/>
    <property type="project" value="TreeGrafter"/>
</dbReference>
<evidence type="ECO:0000256" key="9">
    <source>
        <dbReference type="RuleBase" id="RU361137"/>
    </source>
</evidence>
<comment type="subunit">
    <text evidence="2 9">Forms a 24-polypeptide structural core with octahedral symmetry.</text>
</comment>
<evidence type="ECO:0000259" key="10">
    <source>
        <dbReference type="PROSITE" id="PS50968"/>
    </source>
</evidence>
<dbReference type="GO" id="GO:0005737">
    <property type="term" value="C:cytoplasm"/>
    <property type="evidence" value="ECO:0007669"/>
    <property type="project" value="TreeGrafter"/>
</dbReference>
<dbReference type="RefSeq" id="WP_161033867.1">
    <property type="nucleotide sequence ID" value="NZ_WWCL01000001.1"/>
</dbReference>
<dbReference type="FunFam" id="3.30.559.10:FF:000004">
    <property type="entry name" value="Acetyltransferase component of pyruvate dehydrogenase complex"/>
    <property type="match status" value="1"/>
</dbReference>
<dbReference type="NCBIfam" id="TIGR01348">
    <property type="entry name" value="PDHac_trf_long"/>
    <property type="match status" value="1"/>
</dbReference>
<dbReference type="GO" id="GO:0045254">
    <property type="term" value="C:pyruvate dehydrogenase complex"/>
    <property type="evidence" value="ECO:0007669"/>
    <property type="project" value="UniProtKB-UniRule"/>
</dbReference>
<dbReference type="SUPFAM" id="SSF51230">
    <property type="entry name" value="Single hybrid motif"/>
    <property type="match status" value="2"/>
</dbReference>
<organism evidence="12 13">
    <name type="scientific">Duganella fentianensis</name>
    <dbReference type="NCBI Taxonomy" id="2692177"/>
    <lineage>
        <taxon>Bacteria</taxon>
        <taxon>Pseudomonadati</taxon>
        <taxon>Pseudomonadota</taxon>
        <taxon>Betaproteobacteria</taxon>
        <taxon>Burkholderiales</taxon>
        <taxon>Oxalobacteraceae</taxon>
        <taxon>Telluria group</taxon>
        <taxon>Duganella</taxon>
    </lineage>
</organism>
<dbReference type="InterPro" id="IPR023213">
    <property type="entry name" value="CAT-like_dom_sf"/>
</dbReference>
<dbReference type="PANTHER" id="PTHR43178">
    <property type="entry name" value="DIHYDROLIPOAMIDE ACETYLTRANSFERASE COMPONENT OF PYRUVATE DEHYDROGENASE COMPLEX"/>
    <property type="match status" value="1"/>
</dbReference>
<evidence type="ECO:0000313" key="12">
    <source>
        <dbReference type="EMBL" id="MYN44119.1"/>
    </source>
</evidence>
<dbReference type="EMBL" id="WWCL01000001">
    <property type="protein sequence ID" value="MYN44119.1"/>
    <property type="molecule type" value="Genomic_DNA"/>
</dbReference>
<dbReference type="InterPro" id="IPR011053">
    <property type="entry name" value="Single_hybrid_motif"/>
</dbReference>
<comment type="catalytic activity">
    <reaction evidence="8 9">
        <text>N(6)-[(R)-dihydrolipoyl]-L-lysyl-[protein] + acetyl-CoA = N(6)-[(R)-S(8)-acetyldihydrolipoyl]-L-lysyl-[protein] + CoA</text>
        <dbReference type="Rhea" id="RHEA:17017"/>
        <dbReference type="Rhea" id="RHEA-COMP:10475"/>
        <dbReference type="Rhea" id="RHEA-COMP:10478"/>
        <dbReference type="ChEBI" id="CHEBI:57287"/>
        <dbReference type="ChEBI" id="CHEBI:57288"/>
        <dbReference type="ChEBI" id="CHEBI:83100"/>
        <dbReference type="ChEBI" id="CHEBI:83111"/>
        <dbReference type="EC" id="2.3.1.12"/>
    </reaction>
</comment>
<evidence type="ECO:0000256" key="4">
    <source>
        <dbReference type="ARBA" id="ARBA00022737"/>
    </source>
</evidence>
<dbReference type="GO" id="GO:0004742">
    <property type="term" value="F:dihydrolipoyllysine-residue acetyltransferase activity"/>
    <property type="evidence" value="ECO:0007669"/>
    <property type="project" value="UniProtKB-UniRule"/>
</dbReference>
<dbReference type="CDD" id="cd06849">
    <property type="entry name" value="lipoyl_domain"/>
    <property type="match status" value="2"/>
</dbReference>
<feature type="domain" description="Peripheral subunit-binding (PSBD)" evidence="11">
    <location>
        <begin position="252"/>
        <end position="289"/>
    </location>
</feature>
<evidence type="ECO:0000256" key="5">
    <source>
        <dbReference type="ARBA" id="ARBA00022823"/>
    </source>
</evidence>
<dbReference type="SUPFAM" id="SSF52777">
    <property type="entry name" value="CoA-dependent acyltransferases"/>
    <property type="match status" value="1"/>
</dbReference>
<dbReference type="GO" id="GO:0006086">
    <property type="term" value="P:pyruvate decarboxylation to acetyl-CoA"/>
    <property type="evidence" value="ECO:0007669"/>
    <property type="project" value="UniProtKB-UniRule"/>
</dbReference>
<dbReference type="PROSITE" id="PS50968">
    <property type="entry name" value="BIOTINYL_LIPOYL"/>
    <property type="match status" value="2"/>
</dbReference>
<dbReference type="AlphaFoldDB" id="A0A845HT37"/>
<comment type="function">
    <text evidence="7">The pyruvate dehydrogenase complex catalyzes the overall conversion of pyruvate to acetyl-CoA and CO(2). It contains multiple copies of three enzymatic components: pyruvate dehydrogenase (E1), dihydrolipoamide acetyltransferase (E2) and lipoamide dehydrogenase (E3).</text>
</comment>
<keyword evidence="13" id="KW-1185">Reference proteome</keyword>
<dbReference type="PANTHER" id="PTHR43178:SF2">
    <property type="entry name" value="DIHYDROLIPOYLLYSINE-RESIDUE ACETYLTRANSFERASE COMPONENT OF PYRUVATE DEHYDROGENASE COMPLEX"/>
    <property type="match status" value="1"/>
</dbReference>
<protein>
    <recommendedName>
        <fullName evidence="9">Acetyltransferase component of pyruvate dehydrogenase complex</fullName>
        <ecNumber evidence="9">2.3.1.12</ecNumber>
    </recommendedName>
</protein>
<dbReference type="PROSITE" id="PS51826">
    <property type="entry name" value="PSBD"/>
    <property type="match status" value="1"/>
</dbReference>
<dbReference type="SUPFAM" id="SSF47005">
    <property type="entry name" value="Peripheral subunit-binding domain of 2-oxo acid dehydrogenase complex"/>
    <property type="match status" value="1"/>
</dbReference>
<evidence type="ECO:0000256" key="8">
    <source>
        <dbReference type="ARBA" id="ARBA00048370"/>
    </source>
</evidence>
<dbReference type="InterPro" id="IPR001078">
    <property type="entry name" value="2-oxoacid_DH_actylTfrase"/>
</dbReference>
<dbReference type="FunFam" id="2.40.50.100:FF:000009">
    <property type="entry name" value="Acetyltransferase component of pyruvate dehydrogenase complex"/>
    <property type="match status" value="2"/>
</dbReference>
<dbReference type="Pfam" id="PF00364">
    <property type="entry name" value="Biotin_lipoyl"/>
    <property type="match status" value="2"/>
</dbReference>
<evidence type="ECO:0000256" key="7">
    <source>
        <dbReference type="ARBA" id="ARBA00025211"/>
    </source>
</evidence>
<comment type="caution">
    <text evidence="12">The sequence shown here is derived from an EMBL/GenBank/DDBJ whole genome shotgun (WGS) entry which is preliminary data.</text>
</comment>
<keyword evidence="6 9" id="KW-0012">Acyltransferase</keyword>
<dbReference type="Proteomes" id="UP000444316">
    <property type="component" value="Unassembled WGS sequence"/>
</dbReference>
<dbReference type="InterPro" id="IPR006256">
    <property type="entry name" value="AcTrfase_Pyrv_DH_cplx"/>
</dbReference>
<dbReference type="Pfam" id="PF02817">
    <property type="entry name" value="E3_binding"/>
    <property type="match status" value="1"/>
</dbReference>
<evidence type="ECO:0000313" key="13">
    <source>
        <dbReference type="Proteomes" id="UP000444316"/>
    </source>
</evidence>
<evidence type="ECO:0000256" key="2">
    <source>
        <dbReference type="ARBA" id="ARBA00011484"/>
    </source>
</evidence>
<evidence type="ECO:0000256" key="1">
    <source>
        <dbReference type="ARBA" id="ARBA00007317"/>
    </source>
</evidence>
<dbReference type="EC" id="2.3.1.12" evidence="9"/>
<dbReference type="InterPro" id="IPR004167">
    <property type="entry name" value="PSBD"/>
</dbReference>
<sequence>MSIVEVKVPDIGDFKEVEIIELMVKVGDTIKVDQSLITVESDKASMEIPSSAAGVVKEIKVKVGDKVAEGSLLLMVEADGAAAAPAAAAPAPAAAAAPAPAPAAAAPAPAAPAAAAGPVEVTVPDIGDFKEVEVIEVMVKVGDTIKVDQSLLTVESDKASMEIPSSHAGVVKEMRVKVGDKVGMGSVVLVVEATGGAAAPAAAPAAAAPAAAPAAAAPAAAPAAAAAAASAPAAAPAAAASQGSVQTSKLAHASPSIRKFARELGVDLGKVPGSGPKGRITQQDVQNFVKGVMAGTVAAPAGAAAGGSVGGGGNFSVLPWPSLDFSKFGETELLPLSRIKKISGPNLHRNWVQIPHVTQFDDADITDLEAFRVETNNANAKNKDAAKLTMLAFVIKASVAALKKFPTFNASLDEKGENLILKKYYNIGFAADTPNGLVVPVVKNADQKSVSQIAREMTELSAQAREGKLKPTDMQGATFTISSLGGIGGTHFTPIVNAPEVAILGLSKASIKPVWDGKAFQPRLMMGTSLSYDHRVVDGAMGARFSVYLSEVLGDMRKILL</sequence>
<keyword evidence="3 9" id="KW-0808">Transferase</keyword>
<keyword evidence="5 9" id="KW-0450">Lipoyl</keyword>
<dbReference type="Gene3D" id="3.30.559.10">
    <property type="entry name" value="Chloramphenicol acetyltransferase-like domain"/>
    <property type="match status" value="1"/>
</dbReference>
<gene>
    <name evidence="12" type="primary">aceF</name>
    <name evidence="12" type="ORF">GTP23_03430</name>
</gene>
<proteinExistence type="inferred from homology"/>
<dbReference type="InterPro" id="IPR000089">
    <property type="entry name" value="Biotin_lipoyl"/>
</dbReference>
<dbReference type="Gene3D" id="4.10.320.10">
    <property type="entry name" value="E3-binding domain"/>
    <property type="match status" value="1"/>
</dbReference>
<dbReference type="PROSITE" id="PS00189">
    <property type="entry name" value="LIPOYL"/>
    <property type="match status" value="2"/>
</dbReference>
<dbReference type="InterPro" id="IPR050743">
    <property type="entry name" value="2-oxoacid_DH_E2_comp"/>
</dbReference>
<evidence type="ECO:0000256" key="3">
    <source>
        <dbReference type="ARBA" id="ARBA00022679"/>
    </source>
</evidence>
<dbReference type="Pfam" id="PF00198">
    <property type="entry name" value="2-oxoacid_dh"/>
    <property type="match status" value="1"/>
</dbReference>
<reference evidence="12" key="1">
    <citation type="submission" date="2019-12" db="EMBL/GenBank/DDBJ databases">
        <title>Novel species isolated from a subtropical stream in China.</title>
        <authorList>
            <person name="Lu H."/>
        </authorList>
    </citation>
    <scope>NUCLEOTIDE SEQUENCE [LARGE SCALE GENOMIC DNA]</scope>
    <source>
        <strain evidence="12">FT93W</strain>
    </source>
</reference>
<dbReference type="InterPro" id="IPR003016">
    <property type="entry name" value="2-oxoA_DH_lipoyl-BS"/>
</dbReference>
<evidence type="ECO:0000259" key="11">
    <source>
        <dbReference type="PROSITE" id="PS51826"/>
    </source>
</evidence>
<dbReference type="Gene3D" id="2.40.50.100">
    <property type="match status" value="2"/>
</dbReference>
<comment type="similarity">
    <text evidence="1 9">Belongs to the 2-oxoacid dehydrogenase family.</text>
</comment>
<feature type="domain" description="Lipoyl-binding" evidence="10">
    <location>
        <begin position="118"/>
        <end position="192"/>
    </location>
</feature>
<keyword evidence="4" id="KW-0677">Repeat</keyword>
<dbReference type="InterPro" id="IPR036625">
    <property type="entry name" value="E3-bd_dom_sf"/>
</dbReference>